<dbReference type="EMBL" id="SNWM01000005">
    <property type="protein sequence ID" value="TDO20211.1"/>
    <property type="molecule type" value="Genomic_DNA"/>
</dbReference>
<organism evidence="1 2">
    <name type="scientific">Pedobacter duraquae</name>
    <dbReference type="NCBI Taxonomy" id="425511"/>
    <lineage>
        <taxon>Bacteria</taxon>
        <taxon>Pseudomonadati</taxon>
        <taxon>Bacteroidota</taxon>
        <taxon>Sphingobacteriia</taxon>
        <taxon>Sphingobacteriales</taxon>
        <taxon>Sphingobacteriaceae</taxon>
        <taxon>Pedobacter</taxon>
    </lineage>
</organism>
<dbReference type="Proteomes" id="UP000295499">
    <property type="component" value="Unassembled WGS sequence"/>
</dbReference>
<dbReference type="AlphaFoldDB" id="A0A4R6IES9"/>
<evidence type="ECO:0000313" key="1">
    <source>
        <dbReference type="EMBL" id="TDO20211.1"/>
    </source>
</evidence>
<keyword evidence="2" id="KW-1185">Reference proteome</keyword>
<proteinExistence type="predicted"/>
<comment type="caution">
    <text evidence="1">The sequence shown here is derived from an EMBL/GenBank/DDBJ whole genome shotgun (WGS) entry which is preliminary data.</text>
</comment>
<reference evidence="1 2" key="1">
    <citation type="submission" date="2019-03" db="EMBL/GenBank/DDBJ databases">
        <title>Genomic Encyclopedia of Archaeal and Bacterial Type Strains, Phase II (KMG-II): from individual species to whole genera.</title>
        <authorList>
            <person name="Goeker M."/>
        </authorList>
    </citation>
    <scope>NUCLEOTIDE SEQUENCE [LARGE SCALE GENOMIC DNA]</scope>
    <source>
        <strain evidence="1 2">DSM 19034</strain>
    </source>
</reference>
<name>A0A4R6IES9_9SPHI</name>
<dbReference type="RefSeq" id="WP_133558586.1">
    <property type="nucleotide sequence ID" value="NZ_SNWM01000005.1"/>
</dbReference>
<accession>A0A4R6IES9</accession>
<sequence length="127" mass="14525">MGKVVIFFMLPIFIFNTSIREVLKTPQLFFHFTQHQKLNANIGFLDFLDMHYLGHDLNDNDEEEDMKLPFKKVDSAHVHISIGVPTEKLVLIKASVFHILNAVRFYANVTHSDPTGGSLFRPPIVTT</sequence>
<protein>
    <submittedName>
        <fullName evidence="1">Uncharacterized protein</fullName>
    </submittedName>
</protein>
<evidence type="ECO:0000313" key="2">
    <source>
        <dbReference type="Proteomes" id="UP000295499"/>
    </source>
</evidence>
<gene>
    <name evidence="1" type="ORF">CLV32_3971</name>
</gene>
<dbReference type="OrthoDB" id="894042at2"/>